<organism evidence="1 2">
    <name type="scientific">Trifolium medium</name>
    <dbReference type="NCBI Taxonomy" id="97028"/>
    <lineage>
        <taxon>Eukaryota</taxon>
        <taxon>Viridiplantae</taxon>
        <taxon>Streptophyta</taxon>
        <taxon>Embryophyta</taxon>
        <taxon>Tracheophyta</taxon>
        <taxon>Spermatophyta</taxon>
        <taxon>Magnoliopsida</taxon>
        <taxon>eudicotyledons</taxon>
        <taxon>Gunneridae</taxon>
        <taxon>Pentapetalae</taxon>
        <taxon>rosids</taxon>
        <taxon>fabids</taxon>
        <taxon>Fabales</taxon>
        <taxon>Fabaceae</taxon>
        <taxon>Papilionoideae</taxon>
        <taxon>50 kb inversion clade</taxon>
        <taxon>NPAAA clade</taxon>
        <taxon>Hologalegina</taxon>
        <taxon>IRL clade</taxon>
        <taxon>Trifolieae</taxon>
        <taxon>Trifolium</taxon>
    </lineage>
</organism>
<comment type="caution">
    <text evidence="1">The sequence shown here is derived from an EMBL/GenBank/DDBJ whole genome shotgun (WGS) entry which is preliminary data.</text>
</comment>
<dbReference type="EMBL" id="LXQA010640170">
    <property type="protein sequence ID" value="MCI63608.1"/>
    <property type="molecule type" value="Genomic_DNA"/>
</dbReference>
<dbReference type="AlphaFoldDB" id="A0A392TRQ6"/>
<accession>A0A392TRQ6</accession>
<evidence type="ECO:0000313" key="1">
    <source>
        <dbReference type="EMBL" id="MCI63608.1"/>
    </source>
</evidence>
<sequence>RNPLQAMSNQCETNGGACGGGNGNVVFTVGKDERKVVGVGGCVSLRDTTRKHDI</sequence>
<feature type="non-terminal residue" evidence="1">
    <location>
        <position position="1"/>
    </location>
</feature>
<protein>
    <submittedName>
        <fullName evidence="1">Uncharacterized protein</fullName>
    </submittedName>
</protein>
<name>A0A392TRQ6_9FABA</name>
<dbReference type="Proteomes" id="UP000265520">
    <property type="component" value="Unassembled WGS sequence"/>
</dbReference>
<keyword evidence="2" id="KW-1185">Reference proteome</keyword>
<proteinExistence type="predicted"/>
<reference evidence="1 2" key="1">
    <citation type="journal article" date="2018" name="Front. Plant Sci.">
        <title>Red Clover (Trifolium pratense) and Zigzag Clover (T. medium) - A Picture of Genomic Similarities and Differences.</title>
        <authorList>
            <person name="Dluhosova J."/>
            <person name="Istvanek J."/>
            <person name="Nedelnik J."/>
            <person name="Repkova J."/>
        </authorList>
    </citation>
    <scope>NUCLEOTIDE SEQUENCE [LARGE SCALE GENOMIC DNA]</scope>
    <source>
        <strain evidence="2">cv. 10/8</strain>
        <tissue evidence="1">Leaf</tissue>
    </source>
</reference>
<evidence type="ECO:0000313" key="2">
    <source>
        <dbReference type="Proteomes" id="UP000265520"/>
    </source>
</evidence>